<dbReference type="Proteomes" id="UP000499080">
    <property type="component" value="Unassembled WGS sequence"/>
</dbReference>
<organism evidence="1 2">
    <name type="scientific">Araneus ventricosus</name>
    <name type="common">Orbweaver spider</name>
    <name type="synonym">Epeira ventricosa</name>
    <dbReference type="NCBI Taxonomy" id="182803"/>
    <lineage>
        <taxon>Eukaryota</taxon>
        <taxon>Metazoa</taxon>
        <taxon>Ecdysozoa</taxon>
        <taxon>Arthropoda</taxon>
        <taxon>Chelicerata</taxon>
        <taxon>Arachnida</taxon>
        <taxon>Araneae</taxon>
        <taxon>Araneomorphae</taxon>
        <taxon>Entelegynae</taxon>
        <taxon>Araneoidea</taxon>
        <taxon>Araneidae</taxon>
        <taxon>Araneus</taxon>
    </lineage>
</organism>
<accession>A0A4Y2IME7</accession>
<evidence type="ECO:0000313" key="1">
    <source>
        <dbReference type="EMBL" id="GBM78156.1"/>
    </source>
</evidence>
<protein>
    <submittedName>
        <fullName evidence="1">Uncharacterized protein</fullName>
    </submittedName>
</protein>
<keyword evidence="2" id="KW-1185">Reference proteome</keyword>
<dbReference type="AlphaFoldDB" id="A0A4Y2IME7"/>
<gene>
    <name evidence="1" type="ORF">AVEN_2438_1</name>
</gene>
<reference evidence="1 2" key="1">
    <citation type="journal article" date="2019" name="Sci. Rep.">
        <title>Orb-weaving spider Araneus ventricosus genome elucidates the spidroin gene catalogue.</title>
        <authorList>
            <person name="Kono N."/>
            <person name="Nakamura H."/>
            <person name="Ohtoshi R."/>
            <person name="Moran D.A.P."/>
            <person name="Shinohara A."/>
            <person name="Yoshida Y."/>
            <person name="Fujiwara M."/>
            <person name="Mori M."/>
            <person name="Tomita M."/>
            <person name="Arakawa K."/>
        </authorList>
    </citation>
    <scope>NUCLEOTIDE SEQUENCE [LARGE SCALE GENOMIC DNA]</scope>
</reference>
<evidence type="ECO:0000313" key="2">
    <source>
        <dbReference type="Proteomes" id="UP000499080"/>
    </source>
</evidence>
<sequence>MDLVILNCSQMMMTTPELAPLSASFRTTSAINVQFNVWPIVPIPFPGRGRLAMREMWTCALCIAHDGLNIIKLVGFPHWERLIVLAFMVWL</sequence>
<dbReference type="EMBL" id="BGPR01002735">
    <property type="protein sequence ID" value="GBM78156.1"/>
    <property type="molecule type" value="Genomic_DNA"/>
</dbReference>
<comment type="caution">
    <text evidence="1">The sequence shown here is derived from an EMBL/GenBank/DDBJ whole genome shotgun (WGS) entry which is preliminary data.</text>
</comment>
<name>A0A4Y2IME7_ARAVE</name>
<proteinExistence type="predicted"/>